<feature type="transmembrane region" description="Helical" evidence="6">
    <location>
        <begin position="521"/>
        <end position="539"/>
    </location>
</feature>
<feature type="transmembrane region" description="Helical" evidence="6">
    <location>
        <begin position="403"/>
        <end position="425"/>
    </location>
</feature>
<evidence type="ECO:0000256" key="3">
    <source>
        <dbReference type="ARBA" id="ARBA00022692"/>
    </source>
</evidence>
<dbReference type="InterPro" id="IPR036259">
    <property type="entry name" value="MFS_trans_sf"/>
</dbReference>
<evidence type="ECO:0000256" key="2">
    <source>
        <dbReference type="ARBA" id="ARBA00005982"/>
    </source>
</evidence>
<keyword evidence="4 6" id="KW-1133">Transmembrane helix</keyword>
<protein>
    <submittedName>
        <fullName evidence="7">BnaC03g22680D protein</fullName>
    </submittedName>
</protein>
<keyword evidence="5 6" id="KW-0472">Membrane</keyword>
<feature type="transmembrane region" description="Helical" evidence="6">
    <location>
        <begin position="361"/>
        <end position="383"/>
    </location>
</feature>
<dbReference type="Gramene" id="CDY24904">
    <property type="protein sequence ID" value="CDY24904"/>
    <property type="gene ID" value="GSBRNA2T00028688001"/>
</dbReference>
<accession>A0A078GHX2</accession>
<dbReference type="GO" id="GO:0042937">
    <property type="term" value="F:tripeptide transmembrane transporter activity"/>
    <property type="evidence" value="ECO:0007669"/>
    <property type="project" value="InterPro"/>
</dbReference>
<evidence type="ECO:0000313" key="8">
    <source>
        <dbReference type="Proteomes" id="UP000028999"/>
    </source>
</evidence>
<feature type="transmembrane region" description="Helical" evidence="6">
    <location>
        <begin position="211"/>
        <end position="232"/>
    </location>
</feature>
<dbReference type="GO" id="GO:0055085">
    <property type="term" value="P:transmembrane transport"/>
    <property type="evidence" value="ECO:0000318"/>
    <property type="project" value="GO_Central"/>
</dbReference>
<dbReference type="CDD" id="cd17417">
    <property type="entry name" value="MFS_NPF5"/>
    <property type="match status" value="1"/>
</dbReference>
<comment type="subcellular location">
    <subcellularLocation>
        <location evidence="1">Membrane</location>
        <topology evidence="1">Multi-pass membrane protein</topology>
    </subcellularLocation>
</comment>
<evidence type="ECO:0000313" key="7">
    <source>
        <dbReference type="EMBL" id="CDY24904.1"/>
    </source>
</evidence>
<dbReference type="PaxDb" id="3708-A0A078GHX2"/>
<dbReference type="EMBL" id="LK032166">
    <property type="protein sequence ID" value="CDY24904.1"/>
    <property type="molecule type" value="Genomic_DNA"/>
</dbReference>
<sequence length="575" mass="63979">MEAANVYTQDGTVDLQGRPVLASKTGRWRACSFLLEGYEAFERMAFYGIASNLVNYLTTRLHEDTISSVRNVNNWSGAVWITPIAGAYIADSYIGRFWTFTASSLIYVLGMILLTMAVTVKSLRPTCAKGVCNKASSLQIAFFYMSLYTIAIGAGGTKPNISTFGADQFDNYSLKEKKQKVSFFNWWMFSSFLGALFATLGLVYIQENLGWGLGYGIPTLGLLVSLMVFYIGTPFYRHKVIKSENLAKDLVRVPIAAFKNRKLHCPNDDLELHELDSHYYKSTGKHQVHHTPIFRFLDKAAIKTCSGESPCTVTKVEVAKRVLGLTFIWLVTLIPSTLWAQVNTLFVKQGTTLDRKLGSHFQIPAASLGSFVTLSMLLSVPMYDQYFVPFMRKKTGNPRGITILQRLGIGFVIQIVAIAVASAEFHIASPKQVVPMSIFWLLPQYSLLGIGDVFNAIGLLEFFYDQSPEEMQSLGTTFFTSGIGLGNFLNSFLVTMVDKITTKGGGKSWIGDNLNDSRLDYYYGFLVVISIVNMGLFLWTASKYVYKSDEIKDFSGGCVEMEAKALDTSPLTIQL</sequence>
<dbReference type="InterPro" id="IPR044739">
    <property type="entry name" value="NRT1/PTR"/>
</dbReference>
<feature type="transmembrane region" description="Helical" evidence="6">
    <location>
        <begin position="322"/>
        <end position="341"/>
    </location>
</feature>
<dbReference type="GO" id="GO:0071916">
    <property type="term" value="F:dipeptide transmembrane transporter activity"/>
    <property type="evidence" value="ECO:0007669"/>
    <property type="project" value="InterPro"/>
</dbReference>
<feature type="transmembrane region" description="Helical" evidence="6">
    <location>
        <begin position="97"/>
        <end position="120"/>
    </location>
</feature>
<feature type="transmembrane region" description="Helical" evidence="6">
    <location>
        <begin position="445"/>
        <end position="464"/>
    </location>
</feature>
<dbReference type="InterPro" id="IPR000109">
    <property type="entry name" value="POT_fam"/>
</dbReference>
<dbReference type="Proteomes" id="UP000028999">
    <property type="component" value="Unassembled WGS sequence"/>
</dbReference>
<dbReference type="GO" id="GO:0016020">
    <property type="term" value="C:membrane"/>
    <property type="evidence" value="ECO:0000318"/>
    <property type="project" value="GO_Central"/>
</dbReference>
<name>A0A078GHX2_BRANA</name>
<evidence type="ECO:0000256" key="5">
    <source>
        <dbReference type="ARBA" id="ARBA00023136"/>
    </source>
</evidence>
<dbReference type="Gene3D" id="1.20.1250.20">
    <property type="entry name" value="MFS general substrate transporter like domains"/>
    <property type="match status" value="1"/>
</dbReference>
<gene>
    <name evidence="7" type="primary">BnaC03g22680D</name>
    <name evidence="7" type="ORF">GSBRNA2T00028688001</name>
</gene>
<evidence type="ECO:0000256" key="1">
    <source>
        <dbReference type="ARBA" id="ARBA00004141"/>
    </source>
</evidence>
<comment type="similarity">
    <text evidence="2">Belongs to the major facilitator superfamily. Proton-dependent oligopeptide transporter (POT/PTR) (TC 2.A.17) family.</text>
</comment>
<proteinExistence type="inferred from homology"/>
<feature type="transmembrane region" description="Helical" evidence="6">
    <location>
        <begin position="183"/>
        <end position="205"/>
    </location>
</feature>
<feature type="transmembrane region" description="Helical" evidence="6">
    <location>
        <begin position="476"/>
        <end position="497"/>
    </location>
</feature>
<dbReference type="SUPFAM" id="SSF103473">
    <property type="entry name" value="MFS general substrate transporter"/>
    <property type="match status" value="1"/>
</dbReference>
<evidence type="ECO:0000256" key="4">
    <source>
        <dbReference type="ARBA" id="ARBA00022989"/>
    </source>
</evidence>
<keyword evidence="8" id="KW-1185">Reference proteome</keyword>
<dbReference type="Pfam" id="PF00854">
    <property type="entry name" value="PTR2"/>
    <property type="match status" value="1"/>
</dbReference>
<dbReference type="PANTHER" id="PTHR11654">
    <property type="entry name" value="OLIGOPEPTIDE TRANSPORTER-RELATED"/>
    <property type="match status" value="1"/>
</dbReference>
<evidence type="ECO:0000256" key="6">
    <source>
        <dbReference type="SAM" id="Phobius"/>
    </source>
</evidence>
<dbReference type="GO" id="GO:0022857">
    <property type="term" value="F:transmembrane transporter activity"/>
    <property type="evidence" value="ECO:0000318"/>
    <property type="project" value="GO_Central"/>
</dbReference>
<keyword evidence="3 6" id="KW-0812">Transmembrane</keyword>
<dbReference type="AlphaFoldDB" id="A0A078GHX2"/>
<organism evidence="7 8">
    <name type="scientific">Brassica napus</name>
    <name type="common">Rape</name>
    <dbReference type="NCBI Taxonomy" id="3708"/>
    <lineage>
        <taxon>Eukaryota</taxon>
        <taxon>Viridiplantae</taxon>
        <taxon>Streptophyta</taxon>
        <taxon>Embryophyta</taxon>
        <taxon>Tracheophyta</taxon>
        <taxon>Spermatophyta</taxon>
        <taxon>Magnoliopsida</taxon>
        <taxon>eudicotyledons</taxon>
        <taxon>Gunneridae</taxon>
        <taxon>Pentapetalae</taxon>
        <taxon>rosids</taxon>
        <taxon>malvids</taxon>
        <taxon>Brassicales</taxon>
        <taxon>Brassicaceae</taxon>
        <taxon>Brassiceae</taxon>
        <taxon>Brassica</taxon>
    </lineage>
</organism>
<reference evidence="7 8" key="1">
    <citation type="journal article" date="2014" name="Science">
        <title>Plant genetics. Early allopolyploid evolution in the post-Neolithic Brassica napus oilseed genome.</title>
        <authorList>
            <person name="Chalhoub B."/>
            <person name="Denoeud F."/>
            <person name="Liu S."/>
            <person name="Parkin I.A."/>
            <person name="Tang H."/>
            <person name="Wang X."/>
            <person name="Chiquet J."/>
            <person name="Belcram H."/>
            <person name="Tong C."/>
            <person name="Samans B."/>
            <person name="Correa M."/>
            <person name="Da Silva C."/>
            <person name="Just J."/>
            <person name="Falentin C."/>
            <person name="Koh C.S."/>
            <person name="Le Clainche I."/>
            <person name="Bernard M."/>
            <person name="Bento P."/>
            <person name="Noel B."/>
            <person name="Labadie K."/>
            <person name="Alberti A."/>
            <person name="Charles M."/>
            <person name="Arnaud D."/>
            <person name="Guo H."/>
            <person name="Daviaud C."/>
            <person name="Alamery S."/>
            <person name="Jabbari K."/>
            <person name="Zhao M."/>
            <person name="Edger P.P."/>
            <person name="Chelaifa H."/>
            <person name="Tack D."/>
            <person name="Lassalle G."/>
            <person name="Mestiri I."/>
            <person name="Schnel N."/>
            <person name="Le Paslier M.C."/>
            <person name="Fan G."/>
            <person name="Renault V."/>
            <person name="Bayer P.E."/>
            <person name="Golicz A.A."/>
            <person name="Manoli S."/>
            <person name="Lee T.H."/>
            <person name="Thi V.H."/>
            <person name="Chalabi S."/>
            <person name="Hu Q."/>
            <person name="Fan C."/>
            <person name="Tollenaere R."/>
            <person name="Lu Y."/>
            <person name="Battail C."/>
            <person name="Shen J."/>
            <person name="Sidebottom C.H."/>
            <person name="Wang X."/>
            <person name="Canaguier A."/>
            <person name="Chauveau A."/>
            <person name="Berard A."/>
            <person name="Deniot G."/>
            <person name="Guan M."/>
            <person name="Liu Z."/>
            <person name="Sun F."/>
            <person name="Lim Y.P."/>
            <person name="Lyons E."/>
            <person name="Town C.D."/>
            <person name="Bancroft I."/>
            <person name="Wang X."/>
            <person name="Meng J."/>
            <person name="Ma J."/>
            <person name="Pires J.C."/>
            <person name="King G.J."/>
            <person name="Brunel D."/>
            <person name="Delourme R."/>
            <person name="Renard M."/>
            <person name="Aury J.M."/>
            <person name="Adams K.L."/>
            <person name="Batley J."/>
            <person name="Snowdon R.J."/>
            <person name="Tost J."/>
            <person name="Edwards D."/>
            <person name="Zhou Y."/>
            <person name="Hua W."/>
            <person name="Sharpe A.G."/>
            <person name="Paterson A.H."/>
            <person name="Guan C."/>
            <person name="Wincker P."/>
        </authorList>
    </citation>
    <scope>NUCLEOTIDE SEQUENCE [LARGE SCALE GENOMIC DNA]</scope>
    <source>
        <strain evidence="8">cv. Darmor-bzh</strain>
    </source>
</reference>